<dbReference type="AlphaFoldDB" id="A0A444MFX5"/>
<keyword evidence="1" id="KW-0067">ATP-binding</keyword>
<dbReference type="OrthoDB" id="40611at2"/>
<evidence type="ECO:0000313" key="3">
    <source>
        <dbReference type="EMBL" id="RWY44429.1"/>
    </source>
</evidence>
<dbReference type="GO" id="GO:0005524">
    <property type="term" value="F:ATP binding"/>
    <property type="evidence" value="ECO:0007669"/>
    <property type="project" value="UniProtKB-UniRule"/>
</dbReference>
<protein>
    <recommendedName>
        <fullName evidence="2">ATP-grasp domain-containing protein</fullName>
    </recommendedName>
</protein>
<dbReference type="SUPFAM" id="SSF56059">
    <property type="entry name" value="Glutathione synthetase ATP-binding domain-like"/>
    <property type="match status" value="1"/>
</dbReference>
<name>A0A444MFX5_9RHOB</name>
<dbReference type="EMBL" id="SBLC01000003">
    <property type="protein sequence ID" value="RWY44429.1"/>
    <property type="molecule type" value="Genomic_DNA"/>
</dbReference>
<dbReference type="PROSITE" id="PS50975">
    <property type="entry name" value="ATP_GRASP"/>
    <property type="match status" value="1"/>
</dbReference>
<evidence type="ECO:0000313" key="4">
    <source>
        <dbReference type="Proteomes" id="UP000287168"/>
    </source>
</evidence>
<dbReference type="Proteomes" id="UP000287168">
    <property type="component" value="Unassembled WGS sequence"/>
</dbReference>
<feature type="domain" description="ATP-grasp" evidence="2">
    <location>
        <begin position="119"/>
        <end position="302"/>
    </location>
</feature>
<dbReference type="InterPro" id="IPR013815">
    <property type="entry name" value="ATP_grasp_subdomain_1"/>
</dbReference>
<gene>
    <name evidence="3" type="ORF">EP867_02465</name>
</gene>
<organism evidence="3 4">
    <name type="scientific">Falsigemmobacter intermedius</name>
    <dbReference type="NCBI Taxonomy" id="1553448"/>
    <lineage>
        <taxon>Bacteria</taxon>
        <taxon>Pseudomonadati</taxon>
        <taxon>Pseudomonadota</taxon>
        <taxon>Alphaproteobacteria</taxon>
        <taxon>Rhodobacterales</taxon>
        <taxon>Paracoccaceae</taxon>
        <taxon>Falsigemmobacter</taxon>
    </lineage>
</organism>
<dbReference type="Pfam" id="PF15632">
    <property type="entry name" value="ATPgrasp_Ter"/>
    <property type="match status" value="1"/>
</dbReference>
<accession>A0A444MFX5</accession>
<keyword evidence="4" id="KW-1185">Reference proteome</keyword>
<dbReference type="Gene3D" id="3.30.1490.20">
    <property type="entry name" value="ATP-grasp fold, A domain"/>
    <property type="match status" value="1"/>
</dbReference>
<keyword evidence="1" id="KW-0547">Nucleotide-binding</keyword>
<comment type="caution">
    <text evidence="3">The sequence shown here is derived from an EMBL/GenBank/DDBJ whole genome shotgun (WGS) entry which is preliminary data.</text>
</comment>
<proteinExistence type="predicted"/>
<dbReference type="Gene3D" id="3.40.50.20">
    <property type="match status" value="1"/>
</dbReference>
<dbReference type="GO" id="GO:0046872">
    <property type="term" value="F:metal ion binding"/>
    <property type="evidence" value="ECO:0007669"/>
    <property type="project" value="InterPro"/>
</dbReference>
<dbReference type="InterPro" id="IPR011761">
    <property type="entry name" value="ATP-grasp"/>
</dbReference>
<reference evidence="3 4" key="1">
    <citation type="journal article" date="2015" name="Int. J. Syst. Evol. Microbiol.">
        <title>Gemmobacter intermedius sp. nov., isolated from a white stork (Ciconia ciconia).</title>
        <authorList>
            <person name="Kampfer P."/>
            <person name="Jerzak L."/>
            <person name="Wilharm G."/>
            <person name="Golke J."/>
            <person name="Busse H.J."/>
            <person name="Glaeser S.P."/>
        </authorList>
    </citation>
    <scope>NUCLEOTIDE SEQUENCE [LARGE SCALE GENOMIC DNA]</scope>
    <source>
        <strain evidence="3 4">119/4</strain>
    </source>
</reference>
<evidence type="ECO:0000259" key="2">
    <source>
        <dbReference type="PROSITE" id="PS50975"/>
    </source>
</evidence>
<dbReference type="Gene3D" id="3.30.470.20">
    <property type="entry name" value="ATP-grasp fold, B domain"/>
    <property type="match status" value="1"/>
</dbReference>
<sequence>MPETLLVTGARAPVALHLTRLLSAAGHRVLLADSLHLPLARFSRMKAGYLRIPPLRFQPEAAAGALSDLITREGVGLILPTCEEIFHLARLAQQGTLPSPLFAPPFALLREAHDKGAFIRRCAALGLAVPRSLVLTSRAELEQLRPEAGDLVFKPVWSRFAAKVLLRPSPQALDPIRPTPQAPWLAQAYLPGEEISLWAMARHGRLRGLAAYRARARAGQGAAIACEPAESADITDFARRFIEGTGWHGQISFDLRRDAEGRLLPIECNPRATSGLHFFRDPKAFAAAFGAEGREVHPDVTGPQGVKAAMLAWGVRPLLRHPRQFLRDWSATGEMTAWPGDPPGPGGQIAAMAEFTLTALRHRLSLQEASTRDIEWNGED</sequence>
<evidence type="ECO:0000256" key="1">
    <source>
        <dbReference type="PROSITE-ProRule" id="PRU00409"/>
    </source>
</evidence>